<keyword evidence="3" id="KW-1185">Reference proteome</keyword>
<proteinExistence type="predicted"/>
<keyword evidence="1" id="KW-0472">Membrane</keyword>
<feature type="transmembrane region" description="Helical" evidence="1">
    <location>
        <begin position="79"/>
        <end position="103"/>
    </location>
</feature>
<feature type="transmembrane region" description="Helical" evidence="1">
    <location>
        <begin position="127"/>
        <end position="148"/>
    </location>
</feature>
<keyword evidence="1" id="KW-1133">Transmembrane helix</keyword>
<comment type="caution">
    <text evidence="2">The sequence shown here is derived from an EMBL/GenBank/DDBJ whole genome shotgun (WGS) entry which is preliminary data.</text>
</comment>
<keyword evidence="1" id="KW-0812">Transmembrane</keyword>
<sequence>MPQISVRKGLLAVVPGQVLVAGVVVALLDRAAVGALPEGMPDGEIGPVWTRPATLFFGVVAVLFAAVVGALWRGSARGVAVGLAGMGVLTPVYLGGLVVVALMETHVYDGFSVDERYFPHWYPPGRAAVLGAAGMAYLVSVVTVVRGLGGRGHGGRPSRLVAVILGHLPLVGVNITILDLVAAGQAGPIAREEVRAAPAGEYAGVGDYYLGRLGEPIAMYALLFGLAGVIALVLAGIVWRAGVSTPLLVVHGVMGIPLLVLLLMTSALTPFALSGAGGEPFPEVLASGPGWYLPAVLTHTTLGAAVYVASVVLMIRAMGRATATERTRESVTS</sequence>
<dbReference type="RefSeq" id="WP_380751197.1">
    <property type="nucleotide sequence ID" value="NZ_JBHSRF010000014.1"/>
</dbReference>
<dbReference type="Proteomes" id="UP001596137">
    <property type="component" value="Unassembled WGS sequence"/>
</dbReference>
<evidence type="ECO:0000313" key="3">
    <source>
        <dbReference type="Proteomes" id="UP001596137"/>
    </source>
</evidence>
<reference evidence="3" key="1">
    <citation type="journal article" date="2019" name="Int. J. Syst. Evol. Microbiol.">
        <title>The Global Catalogue of Microorganisms (GCM) 10K type strain sequencing project: providing services to taxonomists for standard genome sequencing and annotation.</title>
        <authorList>
            <consortium name="The Broad Institute Genomics Platform"/>
            <consortium name="The Broad Institute Genome Sequencing Center for Infectious Disease"/>
            <person name="Wu L."/>
            <person name="Ma J."/>
        </authorList>
    </citation>
    <scope>NUCLEOTIDE SEQUENCE [LARGE SCALE GENOMIC DNA]</scope>
    <source>
        <strain evidence="3">JCM 30346</strain>
    </source>
</reference>
<organism evidence="2 3">
    <name type="scientific">Sphaerisporangium aureirubrum</name>
    <dbReference type="NCBI Taxonomy" id="1544736"/>
    <lineage>
        <taxon>Bacteria</taxon>
        <taxon>Bacillati</taxon>
        <taxon>Actinomycetota</taxon>
        <taxon>Actinomycetes</taxon>
        <taxon>Streptosporangiales</taxon>
        <taxon>Streptosporangiaceae</taxon>
        <taxon>Sphaerisporangium</taxon>
    </lineage>
</organism>
<gene>
    <name evidence="2" type="ORF">ACFP1K_12770</name>
</gene>
<dbReference type="EMBL" id="JBHSRF010000014">
    <property type="protein sequence ID" value="MFC6082034.1"/>
    <property type="molecule type" value="Genomic_DNA"/>
</dbReference>
<name>A0ABW1NH68_9ACTN</name>
<feature type="transmembrane region" description="Helical" evidence="1">
    <location>
        <begin position="160"/>
        <end position="183"/>
    </location>
</feature>
<evidence type="ECO:0000256" key="1">
    <source>
        <dbReference type="SAM" id="Phobius"/>
    </source>
</evidence>
<feature type="transmembrane region" description="Helical" evidence="1">
    <location>
        <begin position="246"/>
        <end position="271"/>
    </location>
</feature>
<accession>A0ABW1NH68</accession>
<feature type="transmembrane region" description="Helical" evidence="1">
    <location>
        <begin position="291"/>
        <end position="315"/>
    </location>
</feature>
<protein>
    <submittedName>
        <fullName evidence="2">Uncharacterized protein</fullName>
    </submittedName>
</protein>
<feature type="transmembrane region" description="Helical" evidence="1">
    <location>
        <begin position="12"/>
        <end position="33"/>
    </location>
</feature>
<feature type="transmembrane region" description="Helical" evidence="1">
    <location>
        <begin position="53"/>
        <end position="72"/>
    </location>
</feature>
<feature type="transmembrane region" description="Helical" evidence="1">
    <location>
        <begin position="217"/>
        <end position="239"/>
    </location>
</feature>
<evidence type="ECO:0000313" key="2">
    <source>
        <dbReference type="EMBL" id="MFC6082034.1"/>
    </source>
</evidence>